<keyword evidence="9" id="KW-1185">Reference proteome</keyword>
<name>A0A7W3P6E4_9ACTN</name>
<dbReference type="InterPro" id="IPR013325">
    <property type="entry name" value="RNA_pol_sigma_r2"/>
</dbReference>
<dbReference type="GO" id="GO:0016987">
    <property type="term" value="F:sigma factor activity"/>
    <property type="evidence" value="ECO:0007669"/>
    <property type="project" value="UniProtKB-KW"/>
</dbReference>
<dbReference type="AlphaFoldDB" id="A0A7W3P6E4"/>
<dbReference type="NCBIfam" id="TIGR02937">
    <property type="entry name" value="sigma70-ECF"/>
    <property type="match status" value="1"/>
</dbReference>
<evidence type="ECO:0000313" key="9">
    <source>
        <dbReference type="Proteomes" id="UP000523079"/>
    </source>
</evidence>
<dbReference type="Proteomes" id="UP000523079">
    <property type="component" value="Unassembled WGS sequence"/>
</dbReference>
<evidence type="ECO:0000256" key="1">
    <source>
        <dbReference type="ARBA" id="ARBA00010641"/>
    </source>
</evidence>
<dbReference type="GO" id="GO:0003677">
    <property type="term" value="F:DNA binding"/>
    <property type="evidence" value="ECO:0007669"/>
    <property type="project" value="UniProtKB-KW"/>
</dbReference>
<dbReference type="GO" id="GO:0006352">
    <property type="term" value="P:DNA-templated transcription initiation"/>
    <property type="evidence" value="ECO:0007669"/>
    <property type="project" value="InterPro"/>
</dbReference>
<dbReference type="EMBL" id="JACGWT010000004">
    <property type="protein sequence ID" value="MBA8794893.1"/>
    <property type="molecule type" value="Genomic_DNA"/>
</dbReference>
<evidence type="ECO:0000313" key="8">
    <source>
        <dbReference type="EMBL" id="MBA8794893.1"/>
    </source>
</evidence>
<reference evidence="8 9" key="1">
    <citation type="submission" date="2020-07" db="EMBL/GenBank/DDBJ databases">
        <title>Sequencing the genomes of 1000 actinobacteria strains.</title>
        <authorList>
            <person name="Klenk H.-P."/>
        </authorList>
    </citation>
    <scope>NUCLEOTIDE SEQUENCE [LARGE SCALE GENOMIC DNA]</scope>
    <source>
        <strain evidence="8 9">DSM 100723</strain>
    </source>
</reference>
<organism evidence="8 9">
    <name type="scientific">Microlunatus kandeliicorticis</name>
    <dbReference type="NCBI Taxonomy" id="1759536"/>
    <lineage>
        <taxon>Bacteria</taxon>
        <taxon>Bacillati</taxon>
        <taxon>Actinomycetota</taxon>
        <taxon>Actinomycetes</taxon>
        <taxon>Propionibacteriales</taxon>
        <taxon>Propionibacteriaceae</taxon>
        <taxon>Microlunatus</taxon>
    </lineage>
</organism>
<evidence type="ECO:0000259" key="6">
    <source>
        <dbReference type="Pfam" id="PF04542"/>
    </source>
</evidence>
<feature type="domain" description="RNA polymerase sigma factor 70 region 4 type 2" evidence="7">
    <location>
        <begin position="140"/>
        <end position="174"/>
    </location>
</feature>
<dbReference type="InterPro" id="IPR039425">
    <property type="entry name" value="RNA_pol_sigma-70-like"/>
</dbReference>
<dbReference type="InterPro" id="IPR013249">
    <property type="entry name" value="RNA_pol_sigma70_r4_t2"/>
</dbReference>
<protein>
    <submittedName>
        <fullName evidence="8">RNA polymerase sigma-70 factor (ECF subfamily)</fullName>
    </submittedName>
</protein>
<evidence type="ECO:0000256" key="5">
    <source>
        <dbReference type="ARBA" id="ARBA00023163"/>
    </source>
</evidence>
<evidence type="ECO:0000259" key="7">
    <source>
        <dbReference type="Pfam" id="PF08281"/>
    </source>
</evidence>
<dbReference type="SUPFAM" id="SSF88946">
    <property type="entry name" value="Sigma2 domain of RNA polymerase sigma factors"/>
    <property type="match status" value="1"/>
</dbReference>
<dbReference type="Pfam" id="PF08281">
    <property type="entry name" value="Sigma70_r4_2"/>
    <property type="match status" value="1"/>
</dbReference>
<proteinExistence type="inferred from homology"/>
<dbReference type="InterPro" id="IPR007627">
    <property type="entry name" value="RNA_pol_sigma70_r2"/>
</dbReference>
<keyword evidence="4" id="KW-0238">DNA-binding</keyword>
<keyword evidence="5" id="KW-0804">Transcription</keyword>
<evidence type="ECO:0000256" key="4">
    <source>
        <dbReference type="ARBA" id="ARBA00023125"/>
    </source>
</evidence>
<dbReference type="PANTHER" id="PTHR43133">
    <property type="entry name" value="RNA POLYMERASE ECF-TYPE SIGMA FACTO"/>
    <property type="match status" value="1"/>
</dbReference>
<gene>
    <name evidence="8" type="ORF">FHX74_002521</name>
</gene>
<keyword evidence="3" id="KW-0731">Sigma factor</keyword>
<dbReference type="PANTHER" id="PTHR43133:SF8">
    <property type="entry name" value="RNA POLYMERASE SIGMA FACTOR HI_1459-RELATED"/>
    <property type="match status" value="1"/>
</dbReference>
<dbReference type="InterPro" id="IPR036388">
    <property type="entry name" value="WH-like_DNA-bd_sf"/>
</dbReference>
<keyword evidence="2" id="KW-0805">Transcription regulation</keyword>
<comment type="similarity">
    <text evidence="1">Belongs to the sigma-70 factor family. ECF subfamily.</text>
</comment>
<dbReference type="InterPro" id="IPR013324">
    <property type="entry name" value="RNA_pol_sigma_r3/r4-like"/>
</dbReference>
<dbReference type="Gene3D" id="1.10.10.10">
    <property type="entry name" value="Winged helix-like DNA-binding domain superfamily/Winged helix DNA-binding domain"/>
    <property type="match status" value="1"/>
</dbReference>
<accession>A0A7W3P6E4</accession>
<comment type="caution">
    <text evidence="8">The sequence shown here is derived from an EMBL/GenBank/DDBJ whole genome shotgun (WGS) entry which is preliminary data.</text>
</comment>
<dbReference type="SUPFAM" id="SSF88659">
    <property type="entry name" value="Sigma3 and sigma4 domains of RNA polymerase sigma factors"/>
    <property type="match status" value="1"/>
</dbReference>
<dbReference type="RefSeq" id="WP_182560528.1">
    <property type="nucleotide sequence ID" value="NZ_JACGWT010000004.1"/>
</dbReference>
<feature type="domain" description="RNA polymerase sigma-70 region 2" evidence="6">
    <location>
        <begin position="30"/>
        <end position="94"/>
    </location>
</feature>
<sequence length="184" mass="20463">MSAEQESELLEWRRRALEGDADAMDRLLAAVTPLVQRRCSAVLPHRADAEEAAQDALLSLARNLGSWAGRGSFLGWVSVIASNSARGTYRSLRRRFNERSSDELPEPVDPRTTSVIAGSRLDLLDALEELQRQHPELVDPVVLRDLSGLSYAEIAEQTAAPLGTVKARIHDGRRFVRERLIARL</sequence>
<dbReference type="Pfam" id="PF04542">
    <property type="entry name" value="Sigma70_r2"/>
    <property type="match status" value="1"/>
</dbReference>
<dbReference type="InterPro" id="IPR014284">
    <property type="entry name" value="RNA_pol_sigma-70_dom"/>
</dbReference>
<evidence type="ECO:0000256" key="3">
    <source>
        <dbReference type="ARBA" id="ARBA00023082"/>
    </source>
</evidence>
<dbReference type="Gene3D" id="1.10.1740.10">
    <property type="match status" value="1"/>
</dbReference>
<evidence type="ECO:0000256" key="2">
    <source>
        <dbReference type="ARBA" id="ARBA00023015"/>
    </source>
</evidence>